<organism evidence="1 2">
    <name type="scientific">Candidatus Roizmanbacteria bacterium CG01_land_8_20_14_3_00_33_9</name>
    <dbReference type="NCBI Taxonomy" id="1974843"/>
    <lineage>
        <taxon>Bacteria</taxon>
        <taxon>Candidatus Roizmaniibacteriota</taxon>
    </lineage>
</organism>
<proteinExistence type="predicted"/>
<dbReference type="Proteomes" id="UP000230116">
    <property type="component" value="Unassembled WGS sequence"/>
</dbReference>
<name>A0A2M7E4G6_9BACT</name>
<evidence type="ECO:0000313" key="2">
    <source>
        <dbReference type="Proteomes" id="UP000230116"/>
    </source>
</evidence>
<evidence type="ECO:0000313" key="1">
    <source>
        <dbReference type="EMBL" id="PIV62630.1"/>
    </source>
</evidence>
<accession>A0A2M7E4G6</accession>
<dbReference type="AlphaFoldDB" id="A0A2M7E4G6"/>
<feature type="non-terminal residue" evidence="1">
    <location>
        <position position="120"/>
    </location>
</feature>
<reference evidence="2" key="1">
    <citation type="submission" date="2017-09" db="EMBL/GenBank/DDBJ databases">
        <title>Depth-based differentiation of microbial function through sediment-hosted aquifers and enrichment of novel symbionts in the deep terrestrial subsurface.</title>
        <authorList>
            <person name="Probst A.J."/>
            <person name="Ladd B."/>
            <person name="Jarett J.K."/>
            <person name="Geller-Mcgrath D.E."/>
            <person name="Sieber C.M.K."/>
            <person name="Emerson J.B."/>
            <person name="Anantharaman K."/>
            <person name="Thomas B.C."/>
            <person name="Malmstrom R."/>
            <person name="Stieglmeier M."/>
            <person name="Klingl A."/>
            <person name="Woyke T."/>
            <person name="Ryan C.M."/>
            <person name="Banfield J.F."/>
        </authorList>
    </citation>
    <scope>NUCLEOTIDE SEQUENCE [LARGE SCALE GENOMIC DNA]</scope>
</reference>
<protein>
    <submittedName>
        <fullName evidence="1">Uncharacterized protein</fullName>
    </submittedName>
</protein>
<dbReference type="EMBL" id="PETM01000038">
    <property type="protein sequence ID" value="PIV62630.1"/>
    <property type="molecule type" value="Genomic_DNA"/>
</dbReference>
<comment type="caution">
    <text evidence="1">The sequence shown here is derived from an EMBL/GenBank/DDBJ whole genome shotgun (WGS) entry which is preliminary data.</text>
</comment>
<sequence>MVRISEDQLRLLSKDELIVLIMKLFDELDLLKIRMVDLEEKLNQKVSPENQKKEILSWVKMNVKSKKKKSRKKRLNSFVRLKDTPTNTIFHSHEKCPNCDGYLGKPSVCYSRQIIDIPII</sequence>
<gene>
    <name evidence="1" type="ORF">COS12_01625</name>
</gene>